<sequence>MTATADEPFDLGALLLVPGEGKRIELTADVGEIELGGNVYRVTGQPVPVRIDLSRTVGDGWAFRLAASVDLEGPCTRCLAPAAPHLDVEAREASRPGGGEDLQCPYLLDDDLLDVSAWLRDSIVLNLPSSILCHSNCPGLCEECGIRLATAGPDHFHEKPPDPRWAALRDLEP</sequence>
<name>A0A6J7CZ78_9ZZZZ</name>
<proteinExistence type="predicted"/>
<dbReference type="AlphaFoldDB" id="A0A6J7CZ78"/>
<dbReference type="EMBL" id="CAFBLU010000003">
    <property type="protein sequence ID" value="CAB4863907.1"/>
    <property type="molecule type" value="Genomic_DNA"/>
</dbReference>
<dbReference type="InterPro" id="IPR003772">
    <property type="entry name" value="YceD"/>
</dbReference>
<gene>
    <name evidence="1" type="ORF">UFOPK3444_00340</name>
</gene>
<organism evidence="1">
    <name type="scientific">freshwater metagenome</name>
    <dbReference type="NCBI Taxonomy" id="449393"/>
    <lineage>
        <taxon>unclassified sequences</taxon>
        <taxon>metagenomes</taxon>
        <taxon>ecological metagenomes</taxon>
    </lineage>
</organism>
<protein>
    <submittedName>
        <fullName evidence="1">Unannotated protein</fullName>
    </submittedName>
</protein>
<reference evidence="1" key="1">
    <citation type="submission" date="2020-05" db="EMBL/GenBank/DDBJ databases">
        <authorList>
            <person name="Chiriac C."/>
            <person name="Salcher M."/>
            <person name="Ghai R."/>
            <person name="Kavagutti S V."/>
        </authorList>
    </citation>
    <scope>NUCLEOTIDE SEQUENCE</scope>
</reference>
<dbReference type="Pfam" id="PF02620">
    <property type="entry name" value="YceD"/>
    <property type="match status" value="1"/>
</dbReference>
<accession>A0A6J7CZ78</accession>
<evidence type="ECO:0000313" key="1">
    <source>
        <dbReference type="EMBL" id="CAB4863907.1"/>
    </source>
</evidence>